<dbReference type="AlphaFoldDB" id="A0A545T8N9"/>
<evidence type="ECO:0000256" key="8">
    <source>
        <dbReference type="ARBA" id="ARBA00023004"/>
    </source>
</evidence>
<proteinExistence type="inferred from homology"/>
<evidence type="ECO:0000256" key="7">
    <source>
        <dbReference type="ARBA" id="ARBA00023002"/>
    </source>
</evidence>
<feature type="transmembrane region" description="Helical" evidence="12">
    <location>
        <begin position="171"/>
        <end position="191"/>
    </location>
</feature>
<evidence type="ECO:0000256" key="2">
    <source>
        <dbReference type="ARBA" id="ARBA00008749"/>
    </source>
</evidence>
<comment type="subcellular location">
    <subcellularLocation>
        <location evidence="1">Membrane</location>
        <topology evidence="1">Multi-pass membrane protein</topology>
    </subcellularLocation>
</comment>
<evidence type="ECO:0000256" key="1">
    <source>
        <dbReference type="ARBA" id="ARBA00004141"/>
    </source>
</evidence>
<accession>A0A545T8N9</accession>
<dbReference type="OrthoDB" id="19906at2"/>
<evidence type="ECO:0000256" key="11">
    <source>
        <dbReference type="ARBA" id="ARBA00023160"/>
    </source>
</evidence>
<dbReference type="CDD" id="cd03505">
    <property type="entry name" value="Delta9-FADS-like"/>
    <property type="match status" value="1"/>
</dbReference>
<feature type="transmembrane region" description="Helical" evidence="12">
    <location>
        <begin position="33"/>
        <end position="51"/>
    </location>
</feature>
<evidence type="ECO:0000256" key="3">
    <source>
        <dbReference type="ARBA" id="ARBA00022516"/>
    </source>
</evidence>
<sequence>MKRLSKNFASIMAWFDTTAIGDQKGDAIDAKRIIPFILMHLAVLGVFWVGFSWFAFWVAVGLYVLRMFAITGFYHRYFSHKNFKTSRPLQFIFAFIGASSAQRGPLWWASHHRHHHARADQPDDPHSPRQRGFLWSHTLWFLSNKNFSTRSEKIKDFAQFKELVWLDRFDMLAPFILALFLFVLGAILEIYAPSLETTGGQLLVWGFFVSTVVLYHATYTINSLAHRFGSRRFETKDDSRNNPVLALITLGEGWHNNHHYYCGTVRQGFKWYEFDITFYILKVMSWFGLVWDLKPIPEKIYRQMEQAKT</sequence>
<comment type="caution">
    <text evidence="14">The sequence shown here is derived from an EMBL/GenBank/DDBJ whole genome shotgun (WGS) entry which is preliminary data.</text>
</comment>
<dbReference type="PRINTS" id="PR00075">
    <property type="entry name" value="FACDDSATRASE"/>
</dbReference>
<keyword evidence="3" id="KW-0444">Lipid biosynthesis</keyword>
<feature type="transmembrane region" description="Helical" evidence="12">
    <location>
        <begin position="203"/>
        <end position="222"/>
    </location>
</feature>
<keyword evidence="9" id="KW-0443">Lipid metabolism</keyword>
<keyword evidence="7" id="KW-0560">Oxidoreductase</keyword>
<keyword evidence="10 12" id="KW-0472">Membrane</keyword>
<evidence type="ECO:0000313" key="15">
    <source>
        <dbReference type="Proteomes" id="UP000317839"/>
    </source>
</evidence>
<evidence type="ECO:0000256" key="10">
    <source>
        <dbReference type="ARBA" id="ARBA00023136"/>
    </source>
</evidence>
<dbReference type="InterPro" id="IPR015876">
    <property type="entry name" value="Acyl-CoA_DS"/>
</dbReference>
<keyword evidence="8" id="KW-0408">Iron</keyword>
<protein>
    <submittedName>
        <fullName evidence="14">Acyl-CoA desaturase</fullName>
    </submittedName>
</protein>
<dbReference type="PANTHER" id="PTHR11351">
    <property type="entry name" value="ACYL-COA DESATURASE"/>
    <property type="match status" value="1"/>
</dbReference>
<dbReference type="Proteomes" id="UP000317839">
    <property type="component" value="Unassembled WGS sequence"/>
</dbReference>
<dbReference type="GO" id="GO:0006633">
    <property type="term" value="P:fatty acid biosynthetic process"/>
    <property type="evidence" value="ECO:0007669"/>
    <property type="project" value="UniProtKB-KW"/>
</dbReference>
<dbReference type="RefSeq" id="WP_142942298.1">
    <property type="nucleotide sequence ID" value="NZ_VIKR01000003.1"/>
</dbReference>
<feature type="domain" description="Fatty acid desaturase" evidence="13">
    <location>
        <begin position="52"/>
        <end position="275"/>
    </location>
</feature>
<dbReference type="GO" id="GO:0016020">
    <property type="term" value="C:membrane"/>
    <property type="evidence" value="ECO:0007669"/>
    <property type="project" value="UniProtKB-SubCell"/>
</dbReference>
<reference evidence="14 15" key="1">
    <citation type="submission" date="2019-06" db="EMBL/GenBank/DDBJ databases">
        <title>Draft genome of Aliikangiella marina GYP-15.</title>
        <authorList>
            <person name="Wang G."/>
        </authorList>
    </citation>
    <scope>NUCLEOTIDE SEQUENCE [LARGE SCALE GENOMIC DNA]</scope>
    <source>
        <strain evidence="14 15">GYP-15</strain>
    </source>
</reference>
<dbReference type="PANTHER" id="PTHR11351:SF31">
    <property type="entry name" value="DESATURASE 1, ISOFORM A-RELATED"/>
    <property type="match status" value="1"/>
</dbReference>
<gene>
    <name evidence="14" type="ORF">FLL45_12005</name>
</gene>
<keyword evidence="6 12" id="KW-1133">Transmembrane helix</keyword>
<evidence type="ECO:0000256" key="9">
    <source>
        <dbReference type="ARBA" id="ARBA00023098"/>
    </source>
</evidence>
<keyword evidence="11" id="KW-0275">Fatty acid biosynthesis</keyword>
<dbReference type="InterPro" id="IPR005804">
    <property type="entry name" value="FA_desaturase_dom"/>
</dbReference>
<organism evidence="14 15">
    <name type="scientific">Aliikangiella marina</name>
    <dbReference type="NCBI Taxonomy" id="1712262"/>
    <lineage>
        <taxon>Bacteria</taxon>
        <taxon>Pseudomonadati</taxon>
        <taxon>Pseudomonadota</taxon>
        <taxon>Gammaproteobacteria</taxon>
        <taxon>Oceanospirillales</taxon>
        <taxon>Pleioneaceae</taxon>
        <taxon>Aliikangiella</taxon>
    </lineage>
</organism>
<keyword evidence="4 12" id="KW-0812">Transmembrane</keyword>
<evidence type="ECO:0000259" key="13">
    <source>
        <dbReference type="Pfam" id="PF00487"/>
    </source>
</evidence>
<evidence type="ECO:0000313" key="14">
    <source>
        <dbReference type="EMBL" id="TQV73590.1"/>
    </source>
</evidence>
<dbReference type="Pfam" id="PF00487">
    <property type="entry name" value="FA_desaturase"/>
    <property type="match status" value="1"/>
</dbReference>
<dbReference type="GO" id="GO:0016717">
    <property type="term" value="F:oxidoreductase activity, acting on paired donors, with oxidation of a pair of donors resulting in the reduction of molecular oxygen to two molecules of water"/>
    <property type="evidence" value="ECO:0007669"/>
    <property type="project" value="InterPro"/>
</dbReference>
<keyword evidence="15" id="KW-1185">Reference proteome</keyword>
<evidence type="ECO:0000256" key="12">
    <source>
        <dbReference type="SAM" id="Phobius"/>
    </source>
</evidence>
<name>A0A545T8N9_9GAMM</name>
<evidence type="ECO:0000256" key="6">
    <source>
        <dbReference type="ARBA" id="ARBA00022989"/>
    </source>
</evidence>
<dbReference type="EMBL" id="VIKR01000003">
    <property type="protein sequence ID" value="TQV73590.1"/>
    <property type="molecule type" value="Genomic_DNA"/>
</dbReference>
<keyword evidence="5" id="KW-0276">Fatty acid metabolism</keyword>
<comment type="similarity">
    <text evidence="2">Belongs to the fatty acid desaturase type 2 family.</text>
</comment>
<feature type="transmembrane region" description="Helical" evidence="12">
    <location>
        <begin position="57"/>
        <end position="77"/>
    </location>
</feature>
<evidence type="ECO:0000256" key="4">
    <source>
        <dbReference type="ARBA" id="ARBA00022692"/>
    </source>
</evidence>
<evidence type="ECO:0000256" key="5">
    <source>
        <dbReference type="ARBA" id="ARBA00022832"/>
    </source>
</evidence>